<proteinExistence type="predicted"/>
<organism evidence="2 3">
    <name type="scientific">Gnathostoma spinigerum</name>
    <dbReference type="NCBI Taxonomy" id="75299"/>
    <lineage>
        <taxon>Eukaryota</taxon>
        <taxon>Metazoa</taxon>
        <taxon>Ecdysozoa</taxon>
        <taxon>Nematoda</taxon>
        <taxon>Chromadorea</taxon>
        <taxon>Rhabditida</taxon>
        <taxon>Spirurina</taxon>
        <taxon>Gnathostomatomorpha</taxon>
        <taxon>Gnathostomatoidea</taxon>
        <taxon>Gnathostomatidae</taxon>
        <taxon>Gnathostoma</taxon>
    </lineage>
</organism>
<dbReference type="Proteomes" id="UP001608902">
    <property type="component" value="Unassembled WGS sequence"/>
</dbReference>
<evidence type="ECO:0000313" key="3">
    <source>
        <dbReference type="Proteomes" id="UP001608902"/>
    </source>
</evidence>
<sequence length="121" mass="13800">MLRSRYLLLCCVHVTLTFCCQGRYGLYGFPYDYGFPGHLQTFGKTFYLYQGFQCTGGKIAEVRNVLDYDQCRIACESRKEQCFAINVFKLSSTNFMCEILRDDIAHVPATGAACYSMKPPI</sequence>
<comment type="caution">
    <text evidence="2">The sequence shown here is derived from an EMBL/GenBank/DDBJ whole genome shotgun (WGS) entry which is preliminary data.</text>
</comment>
<dbReference type="AlphaFoldDB" id="A0ABD6ELV2"/>
<keyword evidence="1" id="KW-0732">Signal</keyword>
<reference evidence="2 3" key="1">
    <citation type="submission" date="2024-08" db="EMBL/GenBank/DDBJ databases">
        <title>Gnathostoma spinigerum genome.</title>
        <authorList>
            <person name="Gonzalez-Bertolin B."/>
            <person name="Monzon S."/>
            <person name="Zaballos A."/>
            <person name="Jimenez P."/>
            <person name="Dekumyoy P."/>
            <person name="Varona S."/>
            <person name="Cuesta I."/>
            <person name="Sumanam S."/>
            <person name="Adisakwattana P."/>
            <person name="Gasser R.B."/>
            <person name="Hernandez-Gonzalez A."/>
            <person name="Young N.D."/>
            <person name="Perteguer M.J."/>
        </authorList>
    </citation>
    <scope>NUCLEOTIDE SEQUENCE [LARGE SCALE GENOMIC DNA]</scope>
    <source>
        <strain evidence="2">AL3</strain>
        <tissue evidence="2">Liver</tissue>
    </source>
</reference>
<name>A0ABD6ELV2_9BILA</name>
<evidence type="ECO:0008006" key="4">
    <source>
        <dbReference type="Google" id="ProtNLM"/>
    </source>
</evidence>
<gene>
    <name evidence="2" type="ORF">AB6A40_007562</name>
</gene>
<feature type="signal peptide" evidence="1">
    <location>
        <begin position="1"/>
        <end position="22"/>
    </location>
</feature>
<dbReference type="EMBL" id="JBGFUD010006207">
    <property type="protein sequence ID" value="MFH4980853.1"/>
    <property type="molecule type" value="Genomic_DNA"/>
</dbReference>
<protein>
    <recommendedName>
        <fullName evidence="4">Apple domain-containing protein</fullName>
    </recommendedName>
</protein>
<evidence type="ECO:0000256" key="1">
    <source>
        <dbReference type="SAM" id="SignalP"/>
    </source>
</evidence>
<accession>A0ABD6ELV2</accession>
<evidence type="ECO:0000313" key="2">
    <source>
        <dbReference type="EMBL" id="MFH4980853.1"/>
    </source>
</evidence>
<keyword evidence="3" id="KW-1185">Reference proteome</keyword>
<feature type="chain" id="PRO_5044872673" description="Apple domain-containing protein" evidence="1">
    <location>
        <begin position="23"/>
        <end position="121"/>
    </location>
</feature>